<dbReference type="AlphaFoldDB" id="A0A2T7BDY8"/>
<evidence type="ECO:0000313" key="2">
    <source>
        <dbReference type="Proteomes" id="UP000244450"/>
    </source>
</evidence>
<sequence length="404" mass="46111">MGGLNLKYYFGTLNHTYQRTCMFPVLRKSLLLPALALLLLFACKSGEKLYNKGRYDEAVNAFVKKLQQRPQDETALRLLREAYNQSLASHEAVVNRYLVSNDALKWEGIKQEYRAMQALYNAIHTSPAALGVVTPKDYSADISGARQNAADVRYQRGVALLQQNNKSASRQAFDEFVACLAQQRDYKDAAALRDQAFAEGVTNVIVSRIEVRSPYYQFTVDQFRNSLVNDLKNASDMGRFVRYYDESELTTNNIRPDAWLQMQFFDFVVGETHTDRYAQDLSRDVVVQLNQQDSTGKYLERHITVRGTLTTITRTVITKGMMDYQLVAQGSNRMISQDRLPGSFTWQNQFAIFKGDDRVLDDAQRKLLQNRDVPPPPPQDLFMAFTRPIYSQMAGNLQRLSGVL</sequence>
<organism evidence="1 2">
    <name type="scientific">Chitinophaga parva</name>
    <dbReference type="NCBI Taxonomy" id="2169414"/>
    <lineage>
        <taxon>Bacteria</taxon>
        <taxon>Pseudomonadati</taxon>
        <taxon>Bacteroidota</taxon>
        <taxon>Chitinophagia</taxon>
        <taxon>Chitinophagales</taxon>
        <taxon>Chitinophagaceae</taxon>
        <taxon>Chitinophaga</taxon>
    </lineage>
</organism>
<comment type="caution">
    <text evidence="1">The sequence shown here is derived from an EMBL/GenBank/DDBJ whole genome shotgun (WGS) entry which is preliminary data.</text>
</comment>
<evidence type="ECO:0000313" key="1">
    <source>
        <dbReference type="EMBL" id="PUZ23316.1"/>
    </source>
</evidence>
<reference evidence="1 2" key="1">
    <citation type="submission" date="2018-04" db="EMBL/GenBank/DDBJ databases">
        <title>Chitinophaga fuyangensis sp. nov., isolated from soil in a chemical factory.</title>
        <authorList>
            <person name="Chen K."/>
        </authorList>
    </citation>
    <scope>NUCLEOTIDE SEQUENCE [LARGE SCALE GENOMIC DNA]</scope>
    <source>
        <strain evidence="1 2">LY-1</strain>
    </source>
</reference>
<protein>
    <recommendedName>
        <fullName evidence="3">Tetratricopeptide repeat protein</fullName>
    </recommendedName>
</protein>
<dbReference type="Gene3D" id="1.25.40.10">
    <property type="entry name" value="Tetratricopeptide repeat domain"/>
    <property type="match status" value="1"/>
</dbReference>
<dbReference type="SUPFAM" id="SSF48452">
    <property type="entry name" value="TPR-like"/>
    <property type="match status" value="1"/>
</dbReference>
<dbReference type="InterPro" id="IPR011990">
    <property type="entry name" value="TPR-like_helical_dom_sf"/>
</dbReference>
<dbReference type="EMBL" id="QCYK01000003">
    <property type="protein sequence ID" value="PUZ23316.1"/>
    <property type="molecule type" value="Genomic_DNA"/>
</dbReference>
<keyword evidence="2" id="KW-1185">Reference proteome</keyword>
<accession>A0A2T7BDY8</accession>
<gene>
    <name evidence="1" type="ORF">DCC81_23305</name>
</gene>
<name>A0A2T7BDY8_9BACT</name>
<evidence type="ECO:0008006" key="3">
    <source>
        <dbReference type="Google" id="ProtNLM"/>
    </source>
</evidence>
<dbReference type="Proteomes" id="UP000244450">
    <property type="component" value="Unassembled WGS sequence"/>
</dbReference>
<proteinExistence type="predicted"/>